<feature type="region of interest" description="Disordered" evidence="1">
    <location>
        <begin position="374"/>
        <end position="420"/>
    </location>
</feature>
<feature type="region of interest" description="Disordered" evidence="1">
    <location>
        <begin position="302"/>
        <end position="354"/>
    </location>
</feature>
<dbReference type="GO" id="GO:0005814">
    <property type="term" value="C:centriole"/>
    <property type="evidence" value="ECO:0007669"/>
    <property type="project" value="TreeGrafter"/>
</dbReference>
<dbReference type="Proteomes" id="UP001488838">
    <property type="component" value="Unassembled WGS sequence"/>
</dbReference>
<comment type="caution">
    <text evidence="2">The sequence shown here is derived from an EMBL/GenBank/DDBJ whole genome shotgun (WGS) entry which is preliminary data.</text>
</comment>
<feature type="compositionally biased region" description="Polar residues" evidence="1">
    <location>
        <begin position="221"/>
        <end position="240"/>
    </location>
</feature>
<evidence type="ECO:0000256" key="1">
    <source>
        <dbReference type="SAM" id="MobiDB-lite"/>
    </source>
</evidence>
<organism evidence="2 3">
    <name type="scientific">Myodes glareolus</name>
    <name type="common">Bank vole</name>
    <name type="synonym">Clethrionomys glareolus</name>
    <dbReference type="NCBI Taxonomy" id="447135"/>
    <lineage>
        <taxon>Eukaryota</taxon>
        <taxon>Metazoa</taxon>
        <taxon>Chordata</taxon>
        <taxon>Craniata</taxon>
        <taxon>Vertebrata</taxon>
        <taxon>Euteleostomi</taxon>
        <taxon>Mammalia</taxon>
        <taxon>Eutheria</taxon>
        <taxon>Euarchontoglires</taxon>
        <taxon>Glires</taxon>
        <taxon>Rodentia</taxon>
        <taxon>Myomorpha</taxon>
        <taxon>Muroidea</taxon>
        <taxon>Cricetidae</taxon>
        <taxon>Arvicolinae</taxon>
        <taxon>Myodes</taxon>
    </lineage>
</organism>
<feature type="compositionally biased region" description="Polar residues" evidence="1">
    <location>
        <begin position="249"/>
        <end position="263"/>
    </location>
</feature>
<feature type="compositionally biased region" description="Polar residues" evidence="1">
    <location>
        <begin position="310"/>
        <end position="321"/>
    </location>
</feature>
<protein>
    <recommendedName>
        <fullName evidence="4">Protein DDC8 homolog</fullName>
    </recommendedName>
</protein>
<sequence>MSAKFTEMERDVEQAAELNPSSDEEALVLRQKPELMQVRDKGDVTLQQWKTRQLQRLAEELKAEWQEARLQQVRDMERLYLARLLDEATGRASGNNFSLDEHSQRGAAKHMRAKERNRAAFREERGHREEHPRQHPRSRKKAACSERRGSTKARVPNPCEKGKGKRVSSSKSSGGYQPLGPRVSRRADLAKLNPLLSGPGETECVEEVPQEGRRPMKRGSSRFTQNVNHNSTDESLQDKTANLEKPLPLSSTFRQEATTQGASRYSDKNQWHKELESAFEELFNTNRKLKRHLNLHLGQRLNIDQDPDEQQSCSEIQGESSDIQRGESAEEAETTAEGCGSPSDMEAPEMWSKTNLKQLLSEAEYPRYQPMAKHVLKPESLTPVPEAGTSSEQDDSFSESPESGWLKSATAEEESLKPYLQKQDSSIASWLAMRQKQKAELEHRRQKTLLELTEHPNMSLEIHYKAELEEERRERRRMRLALLKSYSTGIPAPVSDKNTSLDNGLLDEDKQSQMIRDLQQQILEQNKLHKQFLEKARKRLQEFQKTF</sequence>
<proteinExistence type="predicted"/>
<feature type="compositionally biased region" description="Basic and acidic residues" evidence="1">
    <location>
        <begin position="1"/>
        <end position="13"/>
    </location>
</feature>
<dbReference type="EMBL" id="JBBHLL010000267">
    <property type="protein sequence ID" value="KAK7807576.1"/>
    <property type="molecule type" value="Genomic_DNA"/>
</dbReference>
<dbReference type="GO" id="GO:0046599">
    <property type="term" value="P:regulation of centriole replication"/>
    <property type="evidence" value="ECO:0007669"/>
    <property type="project" value="TreeGrafter"/>
</dbReference>
<accession>A0AAW0HZL1</accession>
<dbReference type="GO" id="GO:0005829">
    <property type="term" value="C:cytosol"/>
    <property type="evidence" value="ECO:0007669"/>
    <property type="project" value="TreeGrafter"/>
</dbReference>
<evidence type="ECO:0008006" key="4">
    <source>
        <dbReference type="Google" id="ProtNLM"/>
    </source>
</evidence>
<evidence type="ECO:0000313" key="3">
    <source>
        <dbReference type="Proteomes" id="UP001488838"/>
    </source>
</evidence>
<evidence type="ECO:0000313" key="2">
    <source>
        <dbReference type="EMBL" id="KAK7807576.1"/>
    </source>
</evidence>
<name>A0AAW0HZL1_MYOGA</name>
<keyword evidence="3" id="KW-1185">Reference proteome</keyword>
<dbReference type="PANTHER" id="PTHR21553">
    <property type="entry name" value="ALMS1-RELATED"/>
    <property type="match status" value="1"/>
</dbReference>
<feature type="compositionally biased region" description="Basic and acidic residues" evidence="1">
    <location>
        <begin position="114"/>
        <end position="133"/>
    </location>
</feature>
<dbReference type="PANTHER" id="PTHR21553:SF33">
    <property type="entry name" value="CEP295 N-TERMINAL-LIKE PROTEIN"/>
    <property type="match status" value="1"/>
</dbReference>
<feature type="region of interest" description="Disordered" evidence="1">
    <location>
        <begin position="91"/>
        <end position="269"/>
    </location>
</feature>
<feature type="region of interest" description="Disordered" evidence="1">
    <location>
        <begin position="1"/>
        <end position="24"/>
    </location>
</feature>
<dbReference type="AlphaFoldDB" id="A0AAW0HZL1"/>
<gene>
    <name evidence="2" type="ORF">U0070_013882</name>
</gene>
<reference evidence="2 3" key="1">
    <citation type="journal article" date="2023" name="bioRxiv">
        <title>Conserved and derived expression patterns and positive selection on dental genes reveal complex evolutionary context of ever-growing rodent molars.</title>
        <authorList>
            <person name="Calamari Z.T."/>
            <person name="Song A."/>
            <person name="Cohen E."/>
            <person name="Akter M."/>
            <person name="Roy R.D."/>
            <person name="Hallikas O."/>
            <person name="Christensen M.M."/>
            <person name="Li P."/>
            <person name="Marangoni P."/>
            <person name="Jernvall J."/>
            <person name="Klein O.D."/>
        </authorList>
    </citation>
    <scope>NUCLEOTIDE SEQUENCE [LARGE SCALE GENOMIC DNA]</scope>
    <source>
        <strain evidence="2">V071</strain>
    </source>
</reference>
<dbReference type="GO" id="GO:0005813">
    <property type="term" value="C:centrosome"/>
    <property type="evidence" value="ECO:0007669"/>
    <property type="project" value="TreeGrafter"/>
</dbReference>